<feature type="compositionally biased region" description="Basic residues" evidence="1">
    <location>
        <begin position="80"/>
        <end position="89"/>
    </location>
</feature>
<proteinExistence type="predicted"/>
<feature type="region of interest" description="Disordered" evidence="1">
    <location>
        <begin position="27"/>
        <end position="101"/>
    </location>
</feature>
<dbReference type="InterPro" id="IPR036852">
    <property type="entry name" value="Peptidase_S8/S53_dom_sf"/>
</dbReference>
<sequence length="101" mass="10871">MIFVAAAGNSGGTSRLYPAYHPDAVAVPSPTTATTRHPSRLRSGAGGPGGPGGERLLDHPKLPLRERDHKTGVSVTTDRARRRPRRWPRPRLPLTGPPTRP</sequence>
<feature type="compositionally biased region" description="Basic and acidic residues" evidence="1">
    <location>
        <begin position="55"/>
        <end position="71"/>
    </location>
</feature>
<evidence type="ECO:0000313" key="2">
    <source>
        <dbReference type="EMBL" id="CAA9490476.1"/>
    </source>
</evidence>
<evidence type="ECO:0000256" key="1">
    <source>
        <dbReference type="SAM" id="MobiDB-lite"/>
    </source>
</evidence>
<reference evidence="2" key="1">
    <citation type="submission" date="2020-02" db="EMBL/GenBank/DDBJ databases">
        <authorList>
            <person name="Meier V. D."/>
        </authorList>
    </citation>
    <scope>NUCLEOTIDE SEQUENCE</scope>
    <source>
        <strain evidence="2">AVDCRST_MAG25</strain>
    </source>
</reference>
<name>A0A6J4S5R0_9ACTN</name>
<dbReference type="GO" id="GO:0004252">
    <property type="term" value="F:serine-type endopeptidase activity"/>
    <property type="evidence" value="ECO:0007669"/>
    <property type="project" value="InterPro"/>
</dbReference>
<dbReference type="SUPFAM" id="SSF52743">
    <property type="entry name" value="Subtilisin-like"/>
    <property type="match status" value="1"/>
</dbReference>
<gene>
    <name evidence="2" type="ORF">AVDCRST_MAG25-3330</name>
</gene>
<dbReference type="EMBL" id="CADCVI010000227">
    <property type="protein sequence ID" value="CAA9490476.1"/>
    <property type="molecule type" value="Genomic_DNA"/>
</dbReference>
<protein>
    <recommendedName>
        <fullName evidence="3">Peptidase S8/S53 domain-containing protein</fullName>
    </recommendedName>
</protein>
<dbReference type="AlphaFoldDB" id="A0A6J4S5R0"/>
<feature type="compositionally biased region" description="Gly residues" evidence="1">
    <location>
        <begin position="44"/>
        <end position="53"/>
    </location>
</feature>
<organism evidence="2">
    <name type="scientific">uncultured Rubrobacteraceae bacterium</name>
    <dbReference type="NCBI Taxonomy" id="349277"/>
    <lineage>
        <taxon>Bacteria</taxon>
        <taxon>Bacillati</taxon>
        <taxon>Actinomycetota</taxon>
        <taxon>Rubrobacteria</taxon>
        <taxon>Rubrobacterales</taxon>
        <taxon>Rubrobacteraceae</taxon>
        <taxon>environmental samples</taxon>
    </lineage>
</organism>
<evidence type="ECO:0008006" key="3">
    <source>
        <dbReference type="Google" id="ProtNLM"/>
    </source>
</evidence>
<accession>A0A6J4S5R0</accession>
<dbReference type="GO" id="GO:0006508">
    <property type="term" value="P:proteolysis"/>
    <property type="evidence" value="ECO:0007669"/>
    <property type="project" value="InterPro"/>
</dbReference>